<feature type="transmembrane region" description="Helical" evidence="1">
    <location>
        <begin position="127"/>
        <end position="145"/>
    </location>
</feature>
<keyword evidence="1" id="KW-1133">Transmembrane helix</keyword>
<sequence>MQLIKYIKLELLVLLISSLWLITLFLFNPHYVELTGTLETWFPYKGLTYYKDFAAFHFPLGRLILYPIHLITNWNLEFDPFMALFLGLLNIAVIYTFSKKLLSNIGLSLCLIFFSLFFWYAATGILYFHEILIGVGLTILTLIILRQISHQQTSSLINFSAGLLISLTLLTGQIAAITLAFIFFTQVVINIYSKKTFKNNLFLSLGILIPIIITSLYFYSKEALWHFIEYNITYYILYAGYQKDSLDKLPKELLIYYLPTLLYIVTFFLSSIKKLKFRLQDYFLLTLSLSTIPFVLFSLYHPHHLNYSLPIQALCFGAVFDLQTKLKSYWKIFFTLILITFIYFSYVLILDWHFDRWIFPPDFRIKNDIYPYSSDPMNSAISWVLNNTDSNSKIMVLGDSMFYLRANRLPASRPSKGIPYGWNPFESVKLEIANSPADYWIIERHFYDKLDTIYKQAKMQRFVDDLLIKDYQLVIKYDSWEIWKKN</sequence>
<organism evidence="2 3">
    <name type="scientific">Candidatus Daviesbacteria bacterium GW2011_GWA1_36_8</name>
    <dbReference type="NCBI Taxonomy" id="1618417"/>
    <lineage>
        <taxon>Bacteria</taxon>
        <taxon>Candidatus Daviesiibacteriota</taxon>
    </lineage>
</organism>
<dbReference type="Proteomes" id="UP000034448">
    <property type="component" value="Unassembled WGS sequence"/>
</dbReference>
<feature type="transmembrane region" description="Helical" evidence="1">
    <location>
        <begin position="224"/>
        <end position="241"/>
    </location>
</feature>
<evidence type="ECO:0000313" key="3">
    <source>
        <dbReference type="Proteomes" id="UP000034448"/>
    </source>
</evidence>
<accession>A0A0G0F9A4</accession>
<dbReference type="EMBL" id="LBSJ01000011">
    <property type="protein sequence ID" value="KKQ15718.1"/>
    <property type="molecule type" value="Genomic_DNA"/>
</dbReference>
<gene>
    <name evidence="2" type="ORF">US28_C0011G0014</name>
</gene>
<proteinExistence type="predicted"/>
<feature type="transmembrane region" description="Helical" evidence="1">
    <location>
        <begin position="329"/>
        <end position="349"/>
    </location>
</feature>
<feature type="transmembrane region" description="Helical" evidence="1">
    <location>
        <begin position="201"/>
        <end position="219"/>
    </location>
</feature>
<comment type="caution">
    <text evidence="2">The sequence shown here is derived from an EMBL/GenBank/DDBJ whole genome shotgun (WGS) entry which is preliminary data.</text>
</comment>
<reference evidence="2 3" key="1">
    <citation type="journal article" date="2015" name="Nature">
        <title>rRNA introns, odd ribosomes, and small enigmatic genomes across a large radiation of phyla.</title>
        <authorList>
            <person name="Brown C.T."/>
            <person name="Hug L.A."/>
            <person name="Thomas B.C."/>
            <person name="Sharon I."/>
            <person name="Castelle C.J."/>
            <person name="Singh A."/>
            <person name="Wilkins M.J."/>
            <person name="Williams K.H."/>
            <person name="Banfield J.F."/>
        </authorList>
    </citation>
    <scope>NUCLEOTIDE SEQUENCE [LARGE SCALE GENOMIC DNA]</scope>
</reference>
<evidence type="ECO:0000313" key="2">
    <source>
        <dbReference type="EMBL" id="KKQ15718.1"/>
    </source>
</evidence>
<name>A0A0G0F9A4_9BACT</name>
<feature type="transmembrane region" description="Helical" evidence="1">
    <location>
        <begin position="80"/>
        <end position="97"/>
    </location>
</feature>
<feature type="transmembrane region" description="Helical" evidence="1">
    <location>
        <begin position="12"/>
        <end position="32"/>
    </location>
</feature>
<keyword evidence="1" id="KW-0812">Transmembrane</keyword>
<feature type="transmembrane region" description="Helical" evidence="1">
    <location>
        <begin position="253"/>
        <end position="270"/>
    </location>
</feature>
<feature type="transmembrane region" description="Helical" evidence="1">
    <location>
        <begin position="282"/>
        <end position="300"/>
    </location>
</feature>
<protein>
    <recommendedName>
        <fullName evidence="4">Glycosyltransferase RgtA/B/C/D-like domain-containing protein</fullName>
    </recommendedName>
</protein>
<keyword evidence="1" id="KW-0472">Membrane</keyword>
<dbReference type="AlphaFoldDB" id="A0A0G0F9A4"/>
<evidence type="ECO:0000256" key="1">
    <source>
        <dbReference type="SAM" id="Phobius"/>
    </source>
</evidence>
<evidence type="ECO:0008006" key="4">
    <source>
        <dbReference type="Google" id="ProtNLM"/>
    </source>
</evidence>
<feature type="transmembrane region" description="Helical" evidence="1">
    <location>
        <begin position="104"/>
        <end position="121"/>
    </location>
</feature>
<feature type="transmembrane region" description="Helical" evidence="1">
    <location>
        <begin position="157"/>
        <end position="189"/>
    </location>
</feature>